<evidence type="ECO:0000313" key="2">
    <source>
        <dbReference type="EMBL" id="KAH7137650.1"/>
    </source>
</evidence>
<dbReference type="PANTHER" id="PTHR43135">
    <property type="entry name" value="ALPHA-D-RIBOSE 1-METHYLPHOSPHONATE 5-TRIPHOSPHATE DIPHOSPHATASE"/>
    <property type="match status" value="1"/>
</dbReference>
<dbReference type="PANTHER" id="PTHR43135:SF3">
    <property type="entry name" value="ALPHA-D-RIBOSE 1-METHYLPHOSPHONATE 5-TRIPHOSPHATE DIPHOSPHATASE"/>
    <property type="match status" value="1"/>
</dbReference>
<organism evidence="2 3">
    <name type="scientific">Dactylonectria macrodidyma</name>
    <dbReference type="NCBI Taxonomy" id="307937"/>
    <lineage>
        <taxon>Eukaryota</taxon>
        <taxon>Fungi</taxon>
        <taxon>Dikarya</taxon>
        <taxon>Ascomycota</taxon>
        <taxon>Pezizomycotina</taxon>
        <taxon>Sordariomycetes</taxon>
        <taxon>Hypocreomycetidae</taxon>
        <taxon>Hypocreales</taxon>
        <taxon>Nectriaceae</taxon>
        <taxon>Dactylonectria</taxon>
    </lineage>
</organism>
<comment type="caution">
    <text evidence="2">The sequence shown here is derived from an EMBL/GenBank/DDBJ whole genome shotgun (WGS) entry which is preliminary data.</text>
</comment>
<dbReference type="Pfam" id="PF01979">
    <property type="entry name" value="Amidohydro_1"/>
    <property type="match status" value="1"/>
</dbReference>
<protein>
    <submittedName>
        <fullName evidence="2">Hydrolase</fullName>
    </submittedName>
</protein>
<dbReference type="EMBL" id="JAGMUV010000012">
    <property type="protein sequence ID" value="KAH7137650.1"/>
    <property type="molecule type" value="Genomic_DNA"/>
</dbReference>
<dbReference type="SUPFAM" id="SSF51556">
    <property type="entry name" value="Metallo-dependent hydrolases"/>
    <property type="match status" value="1"/>
</dbReference>
<proteinExistence type="predicted"/>
<accession>A0A9P9EGX3</accession>
<evidence type="ECO:0000259" key="1">
    <source>
        <dbReference type="Pfam" id="PF01979"/>
    </source>
</evidence>
<dbReference type="InterPro" id="IPR011059">
    <property type="entry name" value="Metal-dep_hydrolase_composite"/>
</dbReference>
<keyword evidence="2" id="KW-0378">Hydrolase</keyword>
<dbReference type="Gene3D" id="1.20.58.520">
    <property type="entry name" value="Amidohydrolase"/>
    <property type="match status" value="1"/>
</dbReference>
<dbReference type="SUPFAM" id="SSF51338">
    <property type="entry name" value="Composite domain of metallo-dependent hydrolases"/>
    <property type="match status" value="1"/>
</dbReference>
<dbReference type="InterPro" id="IPR051781">
    <property type="entry name" value="Metallo-dep_Hydrolase"/>
</dbReference>
<dbReference type="OrthoDB" id="194468at2759"/>
<dbReference type="Proteomes" id="UP000738349">
    <property type="component" value="Unassembled WGS sequence"/>
</dbReference>
<sequence length="365" mass="38565">MTVFSVRNVGVFNGETIERPTHLCFQGSPGNILPKDTEARDDIDGTNCTLLPGFIDSKIAGGASSLILSQSAMYGVTTLIDSSSGTAESLAMRTTCSQNVGMPSYLASGSVVGSDDSGSDMLKLFPYRAIRHISTPAEAVSFVEGHSKEPGRLDFVKVIVDIPGLDDDTLSALVEATHQRGMLAVAHASQTDSYRRVLDAGFDIVTPAPINGALGEDVIRGLAARKIAVIPILVFLRHLLRQGSIQEHNFTYALEAVRALHKAGVPICAGTSANNEEGFKVSFGEGLHEELQLLAQAGFSNLEAIQAATSVPSTMFNLSDRGALQLGYRADLVLVQGNPLEDLAASARIIKVWIQGIEVGSGGNG</sequence>
<dbReference type="InterPro" id="IPR006680">
    <property type="entry name" value="Amidohydro-rel"/>
</dbReference>
<dbReference type="GO" id="GO:0016810">
    <property type="term" value="F:hydrolase activity, acting on carbon-nitrogen (but not peptide) bonds"/>
    <property type="evidence" value="ECO:0007669"/>
    <property type="project" value="InterPro"/>
</dbReference>
<keyword evidence="3" id="KW-1185">Reference proteome</keyword>
<dbReference type="Gene3D" id="3.30.110.90">
    <property type="entry name" value="Amidohydrolase"/>
    <property type="match status" value="1"/>
</dbReference>
<feature type="domain" description="Amidohydrolase-related" evidence="1">
    <location>
        <begin position="163"/>
        <end position="356"/>
    </location>
</feature>
<evidence type="ECO:0000313" key="3">
    <source>
        <dbReference type="Proteomes" id="UP000738349"/>
    </source>
</evidence>
<dbReference type="InterPro" id="IPR032466">
    <property type="entry name" value="Metal_Hydrolase"/>
</dbReference>
<reference evidence="2" key="1">
    <citation type="journal article" date="2021" name="Nat. Commun.">
        <title>Genetic determinants of endophytism in the Arabidopsis root mycobiome.</title>
        <authorList>
            <person name="Mesny F."/>
            <person name="Miyauchi S."/>
            <person name="Thiergart T."/>
            <person name="Pickel B."/>
            <person name="Atanasova L."/>
            <person name="Karlsson M."/>
            <person name="Huettel B."/>
            <person name="Barry K.W."/>
            <person name="Haridas S."/>
            <person name="Chen C."/>
            <person name="Bauer D."/>
            <person name="Andreopoulos W."/>
            <person name="Pangilinan J."/>
            <person name="LaButti K."/>
            <person name="Riley R."/>
            <person name="Lipzen A."/>
            <person name="Clum A."/>
            <person name="Drula E."/>
            <person name="Henrissat B."/>
            <person name="Kohler A."/>
            <person name="Grigoriev I.V."/>
            <person name="Martin F.M."/>
            <person name="Hacquard S."/>
        </authorList>
    </citation>
    <scope>NUCLEOTIDE SEQUENCE</scope>
    <source>
        <strain evidence="2">MPI-CAGE-AT-0147</strain>
    </source>
</reference>
<gene>
    <name evidence="2" type="ORF">EDB81DRAFT_948862</name>
</gene>
<name>A0A9P9EGX3_9HYPO</name>
<dbReference type="AlphaFoldDB" id="A0A9P9EGX3"/>
<dbReference type="Gene3D" id="2.30.40.10">
    <property type="entry name" value="Urease, subunit C, domain 1"/>
    <property type="match status" value="1"/>
</dbReference>
<dbReference type="Gene3D" id="3.40.50.10910">
    <property type="entry name" value="Amidohydrolase"/>
    <property type="match status" value="1"/>
</dbReference>